<gene>
    <name evidence="2" type="ORF">SAMN04488505_103384</name>
</gene>
<name>A0A1H7VP33_9BACT</name>
<reference evidence="2 3" key="1">
    <citation type="submission" date="2016-10" db="EMBL/GenBank/DDBJ databases">
        <authorList>
            <person name="de Groot N.N."/>
        </authorList>
    </citation>
    <scope>NUCLEOTIDE SEQUENCE [LARGE SCALE GENOMIC DNA]</scope>
    <source>
        <strain evidence="2 3">DSM 21039</strain>
    </source>
</reference>
<dbReference type="Pfam" id="PF13568">
    <property type="entry name" value="OMP_b-brl_2"/>
    <property type="match status" value="1"/>
</dbReference>
<evidence type="ECO:0000313" key="2">
    <source>
        <dbReference type="EMBL" id="SEM10567.1"/>
    </source>
</evidence>
<organism evidence="2 3">
    <name type="scientific">Chitinophaga rupis</name>
    <dbReference type="NCBI Taxonomy" id="573321"/>
    <lineage>
        <taxon>Bacteria</taxon>
        <taxon>Pseudomonadati</taxon>
        <taxon>Bacteroidota</taxon>
        <taxon>Chitinophagia</taxon>
        <taxon>Chitinophagales</taxon>
        <taxon>Chitinophagaceae</taxon>
        <taxon>Chitinophaga</taxon>
    </lineage>
</organism>
<dbReference type="STRING" id="573321.SAMN04488505_103384"/>
<evidence type="ECO:0000259" key="1">
    <source>
        <dbReference type="Pfam" id="PF13568"/>
    </source>
</evidence>
<dbReference type="Proteomes" id="UP000198984">
    <property type="component" value="Unassembled WGS sequence"/>
</dbReference>
<accession>A0A1H7VP33</accession>
<dbReference type="EMBL" id="FOBB01000003">
    <property type="protein sequence ID" value="SEM10567.1"/>
    <property type="molecule type" value="Genomic_DNA"/>
</dbReference>
<keyword evidence="3" id="KW-1185">Reference proteome</keyword>
<evidence type="ECO:0000313" key="3">
    <source>
        <dbReference type="Proteomes" id="UP000198984"/>
    </source>
</evidence>
<dbReference type="InterPro" id="IPR025665">
    <property type="entry name" value="Beta-barrel_OMP_2"/>
</dbReference>
<protein>
    <submittedName>
        <fullName evidence="2">Outer membrane protein beta-barrel domain-containing protein</fullName>
    </submittedName>
</protein>
<proteinExistence type="predicted"/>
<dbReference type="AlphaFoldDB" id="A0A1H7VP33"/>
<feature type="domain" description="Outer membrane protein beta-barrel" evidence="1">
    <location>
        <begin position="12"/>
        <end position="159"/>
    </location>
</feature>
<sequence>MLLAASAVLTVQAQKIHIGAKGGLNIANLTEIDNSKARVSGHVGGFVNIRFHQWALQPELYFSGQGTKHSIASADRTLALNYINMPVMFQYYIIPQFYIEAGPQLGLLVSAKDKGGNLTIDVKDGYNSADISAGIGLGVKLPFNFGVYGRYNFGITDIYDGANDSRNSVGQIGVSYTFF</sequence>